<evidence type="ECO:0000256" key="6">
    <source>
        <dbReference type="ARBA" id="ARBA00022692"/>
    </source>
</evidence>
<dbReference type="Proteomes" id="UP000663854">
    <property type="component" value="Unassembled WGS sequence"/>
</dbReference>
<sequence length="438" mass="49990">MSTADSEIQGDELDALTSILDETTFEINKKSTTTENTHGTLVIEVTLPDEFYIEYYPNQRRRVQYLPPIFLRFTLPNDYPSISSPSFQLECIWMSSEQLQILSKNLNNIWLDNSNEPILFLWYTSLSAQTLEWLNIITTLDLTLSFPSTITKSLQPQLTSAQVAATIHNYECEKKIILLSRTIITCPICLNDVGGNDCFLCYSCSGTACKSCIKTYLETIIHLGQVKSITCPINPSCNIELTPAQIASSVNKETFHRYDRLLFQLTIDSMDDIIYCPRCQKPVIVTQGTDDHLKNTLGECATCSFVFCTLCGKTFHGINPCQYSESKLKDIYKEYQNATQEERIALEQRYGKIFNRLMDDMASIETIKQTARQCPQCLIFVDKLDGCNKMTCIKCHSYFCWTCLDLLSKTDPYGHFNRPGSKCFNKLFEGVPGMEEWR</sequence>
<dbReference type="InterPro" id="IPR006575">
    <property type="entry name" value="RWD_dom"/>
</dbReference>
<dbReference type="Gene3D" id="1.20.120.1750">
    <property type="match status" value="1"/>
</dbReference>
<comment type="pathway">
    <text evidence="3">Protein modification; protein ubiquitination.</text>
</comment>
<dbReference type="GO" id="GO:0008270">
    <property type="term" value="F:zinc ion binding"/>
    <property type="evidence" value="ECO:0007669"/>
    <property type="project" value="UniProtKB-KW"/>
</dbReference>
<evidence type="ECO:0000256" key="5">
    <source>
        <dbReference type="ARBA" id="ARBA00022679"/>
    </source>
</evidence>
<dbReference type="SMART" id="SM00591">
    <property type="entry name" value="RWD"/>
    <property type="match status" value="1"/>
</dbReference>
<keyword evidence="6" id="KW-0812">Transmembrane</keyword>
<dbReference type="FunFam" id="3.30.40.10:FF:000051">
    <property type="entry name" value="RBR-type E3 ubiquitin transferase"/>
    <property type="match status" value="1"/>
</dbReference>
<dbReference type="Pfam" id="PF05773">
    <property type="entry name" value="RWD"/>
    <property type="match status" value="1"/>
</dbReference>
<dbReference type="Gene3D" id="3.10.110.10">
    <property type="entry name" value="Ubiquitin Conjugating Enzyme"/>
    <property type="match status" value="1"/>
</dbReference>
<dbReference type="Proteomes" id="UP000663870">
    <property type="component" value="Unassembled WGS sequence"/>
</dbReference>
<dbReference type="Gene3D" id="2.20.25.20">
    <property type="match status" value="1"/>
</dbReference>
<evidence type="ECO:0000256" key="2">
    <source>
        <dbReference type="ARBA" id="ARBA00004167"/>
    </source>
</evidence>
<dbReference type="Gene3D" id="3.30.40.10">
    <property type="entry name" value="Zinc/RING finger domain, C3HC4 (zinc finger)"/>
    <property type="match status" value="1"/>
</dbReference>
<dbReference type="CDD" id="cd23820">
    <property type="entry name" value="RWD_RNF14"/>
    <property type="match status" value="1"/>
</dbReference>
<keyword evidence="9" id="KW-0863">Zinc-finger</keyword>
<dbReference type="Pfam" id="PF26200">
    <property type="entry name" value="Rcat_RNF216"/>
    <property type="match status" value="1"/>
</dbReference>
<dbReference type="PANTHER" id="PTHR11685">
    <property type="entry name" value="RBR FAMILY RING FINGER AND IBR DOMAIN-CONTAINING"/>
    <property type="match status" value="1"/>
</dbReference>
<dbReference type="SMART" id="SM00647">
    <property type="entry name" value="IBR"/>
    <property type="match status" value="2"/>
</dbReference>
<dbReference type="InterPro" id="IPR047548">
    <property type="entry name" value="Rcat_RBR_RNF14"/>
</dbReference>
<dbReference type="SUPFAM" id="SSF54495">
    <property type="entry name" value="UBC-like"/>
    <property type="match status" value="1"/>
</dbReference>
<comment type="similarity">
    <text evidence="14">Belongs to the RBR family. RNF144 subfamily.</text>
</comment>
<evidence type="ECO:0000256" key="14">
    <source>
        <dbReference type="ARBA" id="ARBA00038342"/>
    </source>
</evidence>
<keyword evidence="20" id="KW-1185">Reference proteome</keyword>
<dbReference type="EC" id="2.3.2.31" evidence="4"/>
<evidence type="ECO:0000313" key="19">
    <source>
        <dbReference type="Proteomes" id="UP000663854"/>
    </source>
</evidence>
<evidence type="ECO:0000256" key="10">
    <source>
        <dbReference type="ARBA" id="ARBA00022786"/>
    </source>
</evidence>
<evidence type="ECO:0000259" key="15">
    <source>
        <dbReference type="PROSITE" id="PS50908"/>
    </source>
</evidence>
<dbReference type="EMBL" id="CAJNOL010001421">
    <property type="protein sequence ID" value="CAF1356140.1"/>
    <property type="molecule type" value="Genomic_DNA"/>
</dbReference>
<proteinExistence type="inferred from homology"/>
<keyword evidence="12" id="KW-1133">Transmembrane helix</keyword>
<evidence type="ECO:0000313" key="20">
    <source>
        <dbReference type="Proteomes" id="UP000663870"/>
    </source>
</evidence>
<evidence type="ECO:0000256" key="1">
    <source>
        <dbReference type="ARBA" id="ARBA00001798"/>
    </source>
</evidence>
<keyword evidence="11" id="KW-0862">Zinc</keyword>
<evidence type="ECO:0000256" key="12">
    <source>
        <dbReference type="ARBA" id="ARBA00022989"/>
    </source>
</evidence>
<dbReference type="PROSITE" id="PS51873">
    <property type="entry name" value="TRIAD"/>
    <property type="match status" value="1"/>
</dbReference>
<reference evidence="17" key="1">
    <citation type="submission" date="2021-02" db="EMBL/GenBank/DDBJ databases">
        <authorList>
            <person name="Nowell W R."/>
        </authorList>
    </citation>
    <scope>NUCLEOTIDE SEQUENCE</scope>
</reference>
<keyword evidence="7" id="KW-0479">Metal-binding</keyword>
<comment type="caution">
    <text evidence="17">The sequence shown here is derived from an EMBL/GenBank/DDBJ whole genome shotgun (WGS) entry which is preliminary data.</text>
</comment>
<evidence type="ECO:0000256" key="4">
    <source>
        <dbReference type="ARBA" id="ARBA00012251"/>
    </source>
</evidence>
<dbReference type="CDD" id="cd20354">
    <property type="entry name" value="Rcat_RBR_RNF14"/>
    <property type="match status" value="1"/>
</dbReference>
<dbReference type="CDD" id="cd20341">
    <property type="entry name" value="BRcat_RBR_RNF14"/>
    <property type="match status" value="1"/>
</dbReference>
<keyword evidence="13" id="KW-0472">Membrane</keyword>
<dbReference type="SUPFAM" id="SSF57850">
    <property type="entry name" value="RING/U-box"/>
    <property type="match status" value="3"/>
</dbReference>
<evidence type="ECO:0000256" key="13">
    <source>
        <dbReference type="ARBA" id="ARBA00023136"/>
    </source>
</evidence>
<evidence type="ECO:0000256" key="11">
    <source>
        <dbReference type="ARBA" id="ARBA00022833"/>
    </source>
</evidence>
<dbReference type="GO" id="GO:0016567">
    <property type="term" value="P:protein ubiquitination"/>
    <property type="evidence" value="ECO:0007669"/>
    <property type="project" value="InterPro"/>
</dbReference>
<feature type="domain" description="RING-type" evidence="16">
    <location>
        <begin position="182"/>
        <end position="427"/>
    </location>
</feature>
<dbReference type="PROSITE" id="PS50908">
    <property type="entry name" value="RWD"/>
    <property type="match status" value="1"/>
</dbReference>
<dbReference type="GO" id="GO:0061630">
    <property type="term" value="F:ubiquitin protein ligase activity"/>
    <property type="evidence" value="ECO:0007669"/>
    <property type="project" value="UniProtKB-EC"/>
</dbReference>
<dbReference type="GO" id="GO:0005737">
    <property type="term" value="C:cytoplasm"/>
    <property type="evidence" value="ECO:0007669"/>
    <property type="project" value="UniProtKB-ARBA"/>
</dbReference>
<dbReference type="Pfam" id="PF01485">
    <property type="entry name" value="IBR"/>
    <property type="match status" value="1"/>
</dbReference>
<gene>
    <name evidence="18" type="ORF">JXQ802_LOCUS32361</name>
    <name evidence="17" type="ORF">PYM288_LOCUS21166</name>
</gene>
<keyword evidence="10" id="KW-0833">Ubl conjugation pathway</keyword>
<comment type="catalytic activity">
    <reaction evidence="1">
        <text>[E2 ubiquitin-conjugating enzyme]-S-ubiquitinyl-L-cysteine + [acceptor protein]-L-lysine = [E2 ubiquitin-conjugating enzyme]-L-cysteine + [acceptor protein]-N(6)-ubiquitinyl-L-lysine.</text>
        <dbReference type="EC" id="2.3.2.31"/>
    </reaction>
</comment>
<evidence type="ECO:0000256" key="8">
    <source>
        <dbReference type="ARBA" id="ARBA00022737"/>
    </source>
</evidence>
<feature type="domain" description="RWD" evidence="15">
    <location>
        <begin position="11"/>
        <end position="133"/>
    </location>
</feature>
<dbReference type="EMBL" id="CAJNOH010000819">
    <property type="protein sequence ID" value="CAF1130122.1"/>
    <property type="molecule type" value="Genomic_DNA"/>
</dbReference>
<dbReference type="InterPro" id="IPR013083">
    <property type="entry name" value="Znf_RING/FYVE/PHD"/>
</dbReference>
<keyword evidence="8" id="KW-0677">Repeat</keyword>
<evidence type="ECO:0000259" key="16">
    <source>
        <dbReference type="PROSITE" id="PS51873"/>
    </source>
</evidence>
<evidence type="ECO:0000313" key="17">
    <source>
        <dbReference type="EMBL" id="CAF1130122.1"/>
    </source>
</evidence>
<evidence type="ECO:0000313" key="18">
    <source>
        <dbReference type="EMBL" id="CAF1356140.1"/>
    </source>
</evidence>
<name>A0A814RBY1_9BILA</name>
<dbReference type="AlphaFoldDB" id="A0A814RBY1"/>
<evidence type="ECO:0000256" key="3">
    <source>
        <dbReference type="ARBA" id="ARBA00004906"/>
    </source>
</evidence>
<organism evidence="17 19">
    <name type="scientific">Rotaria sordida</name>
    <dbReference type="NCBI Taxonomy" id="392033"/>
    <lineage>
        <taxon>Eukaryota</taxon>
        <taxon>Metazoa</taxon>
        <taxon>Spiralia</taxon>
        <taxon>Gnathifera</taxon>
        <taxon>Rotifera</taxon>
        <taxon>Eurotatoria</taxon>
        <taxon>Bdelloidea</taxon>
        <taxon>Philodinida</taxon>
        <taxon>Philodinidae</taxon>
        <taxon>Rotaria</taxon>
    </lineage>
</organism>
<dbReference type="InterPro" id="IPR016135">
    <property type="entry name" value="UBQ-conjugating_enzyme/RWD"/>
</dbReference>
<protein>
    <recommendedName>
        <fullName evidence="4">RBR-type E3 ubiquitin transferase</fullName>
        <ecNumber evidence="4">2.3.2.31</ecNumber>
    </recommendedName>
</protein>
<dbReference type="InterPro" id="IPR002867">
    <property type="entry name" value="IBR_dom"/>
</dbReference>
<accession>A0A814RBY1</accession>
<dbReference type="InterPro" id="IPR031127">
    <property type="entry name" value="E3_UB_ligase_RBR"/>
</dbReference>
<evidence type="ECO:0000256" key="9">
    <source>
        <dbReference type="ARBA" id="ARBA00022771"/>
    </source>
</evidence>
<dbReference type="InterPro" id="IPR044066">
    <property type="entry name" value="TRIAD_supradom"/>
</dbReference>
<evidence type="ECO:0000256" key="7">
    <source>
        <dbReference type="ARBA" id="ARBA00022723"/>
    </source>
</evidence>
<dbReference type="GO" id="GO:0031090">
    <property type="term" value="C:organelle membrane"/>
    <property type="evidence" value="ECO:0007669"/>
    <property type="project" value="UniProtKB-ARBA"/>
</dbReference>
<keyword evidence="5" id="KW-0808">Transferase</keyword>
<comment type="subcellular location">
    <subcellularLocation>
        <location evidence="2">Membrane</location>
        <topology evidence="2">Single-pass membrane protein</topology>
    </subcellularLocation>
</comment>